<accession>A0ACD4D290</accession>
<dbReference type="EMBL" id="CP104973">
    <property type="protein sequence ID" value="UXN59985.1"/>
    <property type="molecule type" value="Genomic_DNA"/>
</dbReference>
<keyword evidence="2" id="KW-1185">Reference proteome</keyword>
<proteinExistence type="predicted"/>
<evidence type="ECO:0000313" key="2">
    <source>
        <dbReference type="Proteomes" id="UP001061991"/>
    </source>
</evidence>
<name>A0ACD4D290_9HYPH</name>
<dbReference type="Proteomes" id="UP001061991">
    <property type="component" value="Chromosome"/>
</dbReference>
<organism evidence="1 2">
    <name type="scientific">Phyllobacterium zundukense</name>
    <dbReference type="NCBI Taxonomy" id="1867719"/>
    <lineage>
        <taxon>Bacteria</taxon>
        <taxon>Pseudomonadati</taxon>
        <taxon>Pseudomonadota</taxon>
        <taxon>Alphaproteobacteria</taxon>
        <taxon>Hyphomicrobiales</taxon>
        <taxon>Phyllobacteriaceae</taxon>
        <taxon>Phyllobacterium</taxon>
    </lineage>
</organism>
<evidence type="ECO:0000313" key="1">
    <source>
        <dbReference type="EMBL" id="UXN59985.1"/>
    </source>
</evidence>
<reference evidence="1" key="1">
    <citation type="submission" date="2022-09" db="EMBL/GenBank/DDBJ databases">
        <title>Interaction between co-microsymbionts with complementary sets of symbiotic genes in legume-rhizobium systems.</title>
        <authorList>
            <person name="Safronova V."/>
            <person name="Sazanova A."/>
            <person name="Afonin A."/>
            <person name="Chirak E."/>
        </authorList>
    </citation>
    <scope>NUCLEOTIDE SEQUENCE</scope>
    <source>
        <strain evidence="1">A18/3m</strain>
    </source>
</reference>
<sequence length="113" mass="12390">MRTFNLVVSCLVSVVLAGCTMSENGYARLQTTMNNPVHQRAEIANCSTMMGDMSPERRQTFATLAGTSVANMPKTFCKRLVQGVASGKLTREDINSVYKGNLMPNMLKVIQGR</sequence>
<gene>
    <name evidence="1" type="ORF">N8E88_26110</name>
</gene>
<protein>
    <submittedName>
        <fullName evidence="1">Uncharacterized protein</fullName>
    </submittedName>
</protein>